<reference evidence="1" key="3">
    <citation type="submission" date="2025-09" db="UniProtKB">
        <authorList>
            <consortium name="Ensembl"/>
        </authorList>
    </citation>
    <scope>IDENTIFICATION</scope>
</reference>
<keyword evidence="2" id="KW-1185">Reference proteome</keyword>
<organism evidence="1 2">
    <name type="scientific">Ailuropoda melanoleuca</name>
    <name type="common">Giant panda</name>
    <dbReference type="NCBI Taxonomy" id="9646"/>
    <lineage>
        <taxon>Eukaryota</taxon>
        <taxon>Metazoa</taxon>
        <taxon>Chordata</taxon>
        <taxon>Craniata</taxon>
        <taxon>Vertebrata</taxon>
        <taxon>Euteleostomi</taxon>
        <taxon>Mammalia</taxon>
        <taxon>Eutheria</taxon>
        <taxon>Laurasiatheria</taxon>
        <taxon>Carnivora</taxon>
        <taxon>Caniformia</taxon>
        <taxon>Ursidae</taxon>
        <taxon>Ailuropoda</taxon>
    </lineage>
</organism>
<proteinExistence type="predicted"/>
<name>A0A7N5K4M8_AILME</name>
<dbReference type="Proteomes" id="UP000008912">
    <property type="component" value="Unassembled WGS sequence"/>
</dbReference>
<dbReference type="AlphaFoldDB" id="A0A7N5K4M8"/>
<accession>A0A7N5K4M8</accession>
<dbReference type="InParanoid" id="A0A7N5K4M8"/>
<dbReference type="Ensembl" id="ENSAMET00000047167.1">
    <property type="protein sequence ID" value="ENSAMEP00000034525.1"/>
    <property type="gene ID" value="ENSAMEG00000024940.1"/>
</dbReference>
<evidence type="ECO:0000313" key="2">
    <source>
        <dbReference type="Proteomes" id="UP000008912"/>
    </source>
</evidence>
<sequence length="71" mass="8390">MHRKSKSIETEKLMVAWGWSWEQRVHCVRSQWDVIFLSLVGKGKFAKIKALLTFVNAQKDFLMKTVKPIFH</sequence>
<evidence type="ECO:0000313" key="1">
    <source>
        <dbReference type="Ensembl" id="ENSAMEP00000034525.1"/>
    </source>
</evidence>
<reference evidence="1" key="2">
    <citation type="submission" date="2025-08" db="UniProtKB">
        <authorList>
            <consortium name="Ensembl"/>
        </authorList>
    </citation>
    <scope>IDENTIFICATION</scope>
</reference>
<reference evidence="1 2" key="1">
    <citation type="journal article" date="2010" name="Nature">
        <title>The sequence and de novo assembly of the giant panda genome.</title>
        <authorList>
            <person name="Li R."/>
            <person name="Fan W."/>
            <person name="Tian G."/>
            <person name="Zhu H."/>
            <person name="He L."/>
            <person name="Cai J."/>
            <person name="Huang Q."/>
            <person name="Cai Q."/>
            <person name="Li B."/>
            <person name="Bai Y."/>
            <person name="Zhang Z."/>
            <person name="Zhang Y."/>
            <person name="Wang W."/>
            <person name="Li J."/>
            <person name="Wei F."/>
            <person name="Li H."/>
            <person name="Jian M."/>
            <person name="Li J."/>
            <person name="Zhang Z."/>
            <person name="Nielsen R."/>
            <person name="Li D."/>
            <person name="Gu W."/>
            <person name="Yang Z."/>
            <person name="Xuan Z."/>
            <person name="Ryder O.A."/>
            <person name="Leung F.C."/>
            <person name="Zhou Y."/>
            <person name="Cao J."/>
            <person name="Sun X."/>
            <person name="Fu Y."/>
            <person name="Fang X."/>
            <person name="Guo X."/>
            <person name="Wang B."/>
            <person name="Hou R."/>
            <person name="Shen F."/>
            <person name="Mu B."/>
            <person name="Ni P."/>
            <person name="Lin R."/>
            <person name="Qian W."/>
            <person name="Wang G."/>
            <person name="Yu C."/>
            <person name="Nie W."/>
            <person name="Wang J."/>
            <person name="Wu Z."/>
            <person name="Liang H."/>
            <person name="Min J."/>
            <person name="Wu Q."/>
            <person name="Cheng S."/>
            <person name="Ruan J."/>
            <person name="Wang M."/>
            <person name="Shi Z."/>
            <person name="Wen M."/>
            <person name="Liu B."/>
            <person name="Ren X."/>
            <person name="Zheng H."/>
            <person name="Dong D."/>
            <person name="Cook K."/>
            <person name="Shan G."/>
            <person name="Zhang H."/>
            <person name="Kosiol C."/>
            <person name="Xie X."/>
            <person name="Lu Z."/>
            <person name="Zheng H."/>
            <person name="Li Y."/>
            <person name="Steiner C.C."/>
            <person name="Lam T.T."/>
            <person name="Lin S."/>
            <person name="Zhang Q."/>
            <person name="Li G."/>
            <person name="Tian J."/>
            <person name="Gong T."/>
            <person name="Liu H."/>
            <person name="Zhang D."/>
            <person name="Fang L."/>
            <person name="Ye C."/>
            <person name="Zhang J."/>
            <person name="Hu W."/>
            <person name="Xu A."/>
            <person name="Ren Y."/>
            <person name="Zhang G."/>
            <person name="Bruford M.W."/>
            <person name="Li Q."/>
            <person name="Ma L."/>
            <person name="Guo Y."/>
            <person name="An N."/>
            <person name="Hu Y."/>
            <person name="Zheng Y."/>
            <person name="Shi Y."/>
            <person name="Li Z."/>
            <person name="Liu Q."/>
            <person name="Chen Y."/>
            <person name="Zhao J."/>
            <person name="Qu N."/>
            <person name="Zhao S."/>
            <person name="Tian F."/>
            <person name="Wang X."/>
            <person name="Wang H."/>
            <person name="Xu L."/>
            <person name="Liu X."/>
            <person name="Vinar T."/>
            <person name="Wang Y."/>
            <person name="Lam T.W."/>
            <person name="Yiu S.M."/>
            <person name="Liu S."/>
            <person name="Zhang H."/>
            <person name="Li D."/>
            <person name="Huang Y."/>
            <person name="Wang X."/>
            <person name="Yang G."/>
            <person name="Jiang Z."/>
            <person name="Wang J."/>
            <person name="Qin N."/>
            <person name="Li L."/>
            <person name="Li J."/>
            <person name="Bolund L."/>
            <person name="Kristiansen K."/>
            <person name="Wong G.K."/>
            <person name="Olson M."/>
            <person name="Zhang X."/>
            <person name="Li S."/>
            <person name="Yang H."/>
            <person name="Wang J."/>
            <person name="Wang J."/>
        </authorList>
    </citation>
    <scope>NUCLEOTIDE SEQUENCE [LARGE SCALE GENOMIC DNA]</scope>
</reference>
<protein>
    <submittedName>
        <fullName evidence="1">Uncharacterized protein</fullName>
    </submittedName>
</protein>